<dbReference type="InterPro" id="IPR024535">
    <property type="entry name" value="RHGA/B-epi-like_pectate_lyase"/>
</dbReference>
<name>A0ABX0UDP3_9FLAO</name>
<dbReference type="EMBL" id="JAASQL010000007">
    <property type="protein sequence ID" value="NIJ46464.1"/>
    <property type="molecule type" value="Genomic_DNA"/>
</dbReference>
<dbReference type="InterPro" id="IPR012334">
    <property type="entry name" value="Pectin_lyas_fold"/>
</dbReference>
<dbReference type="RefSeq" id="WP_167190647.1">
    <property type="nucleotide sequence ID" value="NZ_JAASQL010000007.1"/>
</dbReference>
<comment type="caution">
    <text evidence="3">The sequence shown here is derived from an EMBL/GenBank/DDBJ whole genome shotgun (WGS) entry which is preliminary data.</text>
</comment>
<protein>
    <recommendedName>
        <fullName evidence="2">Rhamnogalacturonase A/B/Epimerase-like pectate lyase domain-containing protein</fullName>
    </recommendedName>
</protein>
<evidence type="ECO:0000313" key="3">
    <source>
        <dbReference type="EMBL" id="NIJ46464.1"/>
    </source>
</evidence>
<proteinExistence type="predicted"/>
<keyword evidence="1" id="KW-0732">Signal</keyword>
<dbReference type="SUPFAM" id="SSF51126">
    <property type="entry name" value="Pectin lyase-like"/>
    <property type="match status" value="1"/>
</dbReference>
<dbReference type="Proteomes" id="UP000745859">
    <property type="component" value="Unassembled WGS sequence"/>
</dbReference>
<keyword evidence="4" id="KW-1185">Reference proteome</keyword>
<sequence length="479" mass="53052">MKKLFLIIILSFSNITYSQNRIGDGEREFDSSNTVNVNITNFQSKRQRWANAGVINGIRKTGNGYEQVLPFSNTNLDASAAIQTAIDKVVTESGGAGGLVRIRQGTYTIKNTIHMKKGVSVIGEGATNTILRVEVNSGSVVSFKDLNNSNSQTSGLKNLRFWGTKGDPNDALMTNAKPSYNAKTVEIVRSKNCYMDNVHIINSGNSPVSTWSGSHHSFRDLYTDGCWNKGGGGSCYFAIQSPDCLVYSSEFRGLRHFALQREYCEYNVVYDNDIYGDVNFHNADEGNNLIEGNRITLPSYLSGSAGRRYVVMGPWSTQHAPSVRDNYVYNNNVANNAFSGTPRCNLGNKIYRGADKYEPNVTSQTHGNPFVNTTNIDYNKLIYSTKASSNSNQVNNQEAIKLDFPEFTKSDKDLTIDVYNKAKEAYLRVIDFYGTTLLEKELIVGTTNTINTDFLKTGIYIISLSSTNGTITKKISVVK</sequence>
<evidence type="ECO:0000256" key="1">
    <source>
        <dbReference type="ARBA" id="ARBA00022729"/>
    </source>
</evidence>
<gene>
    <name evidence="3" type="ORF">FHR24_002952</name>
</gene>
<accession>A0ABX0UDP3</accession>
<evidence type="ECO:0000313" key="4">
    <source>
        <dbReference type="Proteomes" id="UP000745859"/>
    </source>
</evidence>
<dbReference type="Pfam" id="PF12708">
    <property type="entry name" value="Pect-lyase_RHGA_epim"/>
    <property type="match status" value="1"/>
</dbReference>
<dbReference type="InterPro" id="IPR026444">
    <property type="entry name" value="Secre_tail"/>
</dbReference>
<dbReference type="InterPro" id="IPR011050">
    <property type="entry name" value="Pectin_lyase_fold/virulence"/>
</dbReference>
<reference evidence="3 4" key="1">
    <citation type="submission" date="2020-03" db="EMBL/GenBank/DDBJ databases">
        <title>Genomic Encyclopedia of Type Strains, Phase IV (KMG-IV): sequencing the most valuable type-strain genomes for metagenomic binning, comparative biology and taxonomic classification.</title>
        <authorList>
            <person name="Goeker M."/>
        </authorList>
    </citation>
    <scope>NUCLEOTIDE SEQUENCE [LARGE SCALE GENOMIC DNA]</scope>
    <source>
        <strain evidence="3 4">DSM 101599</strain>
    </source>
</reference>
<feature type="domain" description="Rhamnogalacturonase A/B/Epimerase-like pectate lyase" evidence="2">
    <location>
        <begin position="77"/>
        <end position="225"/>
    </location>
</feature>
<evidence type="ECO:0000259" key="2">
    <source>
        <dbReference type="Pfam" id="PF12708"/>
    </source>
</evidence>
<dbReference type="NCBIfam" id="TIGR04183">
    <property type="entry name" value="Por_Secre_tail"/>
    <property type="match status" value="1"/>
</dbReference>
<organism evidence="3 4">
    <name type="scientific">Wenyingzhuangia heitensis</name>
    <dbReference type="NCBI Taxonomy" id="1487859"/>
    <lineage>
        <taxon>Bacteria</taxon>
        <taxon>Pseudomonadati</taxon>
        <taxon>Bacteroidota</taxon>
        <taxon>Flavobacteriia</taxon>
        <taxon>Flavobacteriales</taxon>
        <taxon>Flavobacteriaceae</taxon>
        <taxon>Wenyingzhuangia</taxon>
    </lineage>
</organism>
<dbReference type="Gene3D" id="2.160.20.10">
    <property type="entry name" value="Single-stranded right-handed beta-helix, Pectin lyase-like"/>
    <property type="match status" value="1"/>
</dbReference>